<accession>A0A9N9CVI7</accession>
<dbReference type="SUPFAM" id="SSF47769">
    <property type="entry name" value="SAM/Pointed domain"/>
    <property type="match status" value="1"/>
</dbReference>
<dbReference type="OrthoDB" id="2433578at2759"/>
<dbReference type="EMBL" id="CAJVPI010001455">
    <property type="protein sequence ID" value="CAG8613587.1"/>
    <property type="molecule type" value="Genomic_DNA"/>
</dbReference>
<evidence type="ECO:0000313" key="2">
    <source>
        <dbReference type="EMBL" id="CAG8613587.1"/>
    </source>
</evidence>
<protein>
    <submittedName>
        <fullName evidence="2">3364_t:CDS:1</fullName>
    </submittedName>
</protein>
<evidence type="ECO:0000256" key="1">
    <source>
        <dbReference type="SAM" id="MobiDB-lite"/>
    </source>
</evidence>
<comment type="caution">
    <text evidence="2">The sequence shown here is derived from an EMBL/GenBank/DDBJ whole genome shotgun (WGS) entry which is preliminary data.</text>
</comment>
<dbReference type="Proteomes" id="UP000789739">
    <property type="component" value="Unassembled WGS sequence"/>
</dbReference>
<name>A0A9N9CVI7_9GLOM</name>
<feature type="region of interest" description="Disordered" evidence="1">
    <location>
        <begin position="22"/>
        <end position="53"/>
    </location>
</feature>
<gene>
    <name evidence="2" type="ORF">PBRASI_LOCUS8308</name>
</gene>
<feature type="compositionally biased region" description="Basic and acidic residues" evidence="1">
    <location>
        <begin position="22"/>
        <end position="33"/>
    </location>
</feature>
<feature type="compositionally biased region" description="Polar residues" evidence="1">
    <location>
        <begin position="42"/>
        <end position="53"/>
    </location>
</feature>
<dbReference type="AlphaFoldDB" id="A0A9N9CVI7"/>
<organism evidence="2 3">
    <name type="scientific">Paraglomus brasilianum</name>
    <dbReference type="NCBI Taxonomy" id="144538"/>
    <lineage>
        <taxon>Eukaryota</taxon>
        <taxon>Fungi</taxon>
        <taxon>Fungi incertae sedis</taxon>
        <taxon>Mucoromycota</taxon>
        <taxon>Glomeromycotina</taxon>
        <taxon>Glomeromycetes</taxon>
        <taxon>Paraglomerales</taxon>
        <taxon>Paraglomeraceae</taxon>
        <taxon>Paraglomus</taxon>
    </lineage>
</organism>
<dbReference type="Gene3D" id="1.10.150.50">
    <property type="entry name" value="Transcription Factor, Ets-1"/>
    <property type="match status" value="1"/>
</dbReference>
<proteinExistence type="predicted"/>
<evidence type="ECO:0000313" key="3">
    <source>
        <dbReference type="Proteomes" id="UP000789739"/>
    </source>
</evidence>
<dbReference type="InterPro" id="IPR013761">
    <property type="entry name" value="SAM/pointed_sf"/>
</dbReference>
<keyword evidence="3" id="KW-1185">Reference proteome</keyword>
<sequence length="428" mass="48537">MSIICEKLLIIIGEKIGGKASDADASKKEKNVRPPDIGTSGKGQTSEETPLLREQSTVSMDVVSVEKIKKWSLQQVLEFLEKKKDELFLNNDDIKIIKDNRVSGQAFLRLTAEKLISPPYNLPGGPAETITGLIDTIKGGEEQDVITEIHEMHSKLTQPTIETISISKLNTGNFQLLKNHLNLDIENVYFDNIPIDSNASPPAFEWKDKSEPVHKDEYLEWLNKYIPLTDGRIWYDVGDNHSLLDVYKDSRLPFNVHGGTDVVVVNNYDVASRLIPESIYAVLELKKKIERNHVMQVILEMVIADLITPKSRIVFGIISDLMDDWQIFWLEDDRTIKSWNAPSRNVAIQVLSELLRDKPKANQENTSIIIPAAKRVKLNTLLPDRSEDDIARIEDVYDVMSKEEIWHHKVGVASEIVRNIPSFSSMYA</sequence>
<reference evidence="2" key="1">
    <citation type="submission" date="2021-06" db="EMBL/GenBank/DDBJ databases">
        <authorList>
            <person name="Kallberg Y."/>
            <person name="Tangrot J."/>
            <person name="Rosling A."/>
        </authorList>
    </citation>
    <scope>NUCLEOTIDE SEQUENCE</scope>
    <source>
        <strain evidence="2">BR232B</strain>
    </source>
</reference>